<dbReference type="AlphaFoldDB" id="A0A8S9SZ90"/>
<dbReference type="SUPFAM" id="SSF53756">
    <property type="entry name" value="UDP-Glycosyltransferase/glycogen phosphorylase"/>
    <property type="match status" value="1"/>
</dbReference>
<evidence type="ECO:0000313" key="1">
    <source>
        <dbReference type="EMBL" id="KAF3884589.1"/>
    </source>
</evidence>
<dbReference type="Proteomes" id="UP000029738">
    <property type="component" value="Unassembled WGS sequence"/>
</dbReference>
<dbReference type="Pfam" id="PF13692">
    <property type="entry name" value="Glyco_trans_1_4"/>
    <property type="match status" value="1"/>
</dbReference>
<reference evidence="1" key="2">
    <citation type="submission" date="2019-11" db="EMBL/GenBank/DDBJ databases">
        <title>Improved Assembly of Tolypothrix boutellei genome.</title>
        <authorList>
            <person name="Sarangi A.N."/>
            <person name="Mukherjee M."/>
            <person name="Ghosh S."/>
            <person name="Singh D."/>
            <person name="Das A."/>
            <person name="Kant S."/>
            <person name="Prusty A."/>
            <person name="Tripathy S."/>
        </authorList>
    </citation>
    <scope>NUCLEOTIDE SEQUENCE</scope>
    <source>
        <strain evidence="1">VB521301</strain>
    </source>
</reference>
<dbReference type="RefSeq" id="WP_167844612.1">
    <property type="nucleotide sequence ID" value="NZ_JHEG04000001.1"/>
</dbReference>
<organism evidence="1 2">
    <name type="scientific">Tolypothrix bouteillei VB521301</name>
    <dbReference type="NCBI Taxonomy" id="1479485"/>
    <lineage>
        <taxon>Bacteria</taxon>
        <taxon>Bacillati</taxon>
        <taxon>Cyanobacteriota</taxon>
        <taxon>Cyanophyceae</taxon>
        <taxon>Nostocales</taxon>
        <taxon>Tolypothrichaceae</taxon>
        <taxon>Tolypothrix</taxon>
    </lineage>
</organism>
<protein>
    <submittedName>
        <fullName evidence="1">Glycosyltransferase family 4 protein</fullName>
    </submittedName>
</protein>
<comment type="caution">
    <text evidence="1">The sequence shown here is derived from an EMBL/GenBank/DDBJ whole genome shotgun (WGS) entry which is preliminary data.</text>
</comment>
<name>A0A8S9SZ90_9CYAN</name>
<dbReference type="PANTHER" id="PTHR12526">
    <property type="entry name" value="GLYCOSYLTRANSFERASE"/>
    <property type="match status" value="1"/>
</dbReference>
<dbReference type="EMBL" id="JHEG04000001">
    <property type="protein sequence ID" value="KAF3884589.1"/>
    <property type="molecule type" value="Genomic_DNA"/>
</dbReference>
<sequence length="425" mass="48502">MSYSKILVAQLGARKHYQEPLLFHRWGILDRLYTDFYSGHNKLTGKLRNSRIYNHLPNALKKGLDRYEPELQNAKIIHFPKLGYQYLQALKKAPPEQAPQIYIWAGQKFCQQIIQHGLGDANTIYGFNSACLELFEYAKKRGIRCVLDQTLAEWSLVHKLLLEEEQRWPGWSLSPFKVGEADLELLEREQREQDLADRIICGSSFVKNSLIARGVDGEKISVLPLGRLKERSLIQNSYLKSVQQNDDETLKILFVGSVNLRKGIPYLLKALKQIKGKISFTCKVVGSLEINYQRVTEYSDVCTFLGRVPRAEMKDLYNWADVFVLPSICEGSAMVTYEALLAGIPTITTDNSGSIVRDGIDGAIVPIREIDAIANQLLHMHTTKKAFSTTNNTQEYLDNLMQESENKLRQIVTFQQKKIQMSLTK</sequence>
<reference evidence="1" key="1">
    <citation type="journal article" date="2015" name="Genome Announc.">
        <title>Draft Genome Sequence of Tolypothrix boutellei Strain VB521301.</title>
        <authorList>
            <person name="Chandrababunaidu M.M."/>
            <person name="Singh D."/>
            <person name="Sen D."/>
            <person name="Bhan S."/>
            <person name="Das S."/>
            <person name="Gupta A."/>
            <person name="Adhikary S.P."/>
            <person name="Tripathy S."/>
        </authorList>
    </citation>
    <scope>NUCLEOTIDE SEQUENCE</scope>
    <source>
        <strain evidence="1">VB521301</strain>
    </source>
</reference>
<dbReference type="CDD" id="cd03801">
    <property type="entry name" value="GT4_PimA-like"/>
    <property type="match status" value="1"/>
</dbReference>
<dbReference type="Gene3D" id="3.40.50.2000">
    <property type="entry name" value="Glycogen Phosphorylase B"/>
    <property type="match status" value="2"/>
</dbReference>
<evidence type="ECO:0000313" key="2">
    <source>
        <dbReference type="Proteomes" id="UP000029738"/>
    </source>
</evidence>
<proteinExistence type="predicted"/>
<gene>
    <name evidence="1" type="ORF">DA73_0400003190</name>
</gene>
<accession>A0A8S9SZ90</accession>
<keyword evidence="2" id="KW-1185">Reference proteome</keyword>